<dbReference type="EMBL" id="JAXIOK010000024">
    <property type="protein sequence ID" value="KAK4740985.1"/>
    <property type="molecule type" value="Genomic_DNA"/>
</dbReference>
<reference evidence="2 3" key="1">
    <citation type="journal article" date="2023" name="Hortic Res">
        <title>Pangenome of water caltrop reveals structural variations and asymmetric subgenome divergence after allopolyploidization.</title>
        <authorList>
            <person name="Zhang X."/>
            <person name="Chen Y."/>
            <person name="Wang L."/>
            <person name="Yuan Y."/>
            <person name="Fang M."/>
            <person name="Shi L."/>
            <person name="Lu R."/>
            <person name="Comes H.P."/>
            <person name="Ma Y."/>
            <person name="Chen Y."/>
            <person name="Huang G."/>
            <person name="Zhou Y."/>
            <person name="Zheng Z."/>
            <person name="Qiu Y."/>
        </authorList>
    </citation>
    <scope>NUCLEOTIDE SEQUENCE [LARGE SCALE GENOMIC DNA]</scope>
    <source>
        <tissue evidence="2">Roots</tissue>
    </source>
</reference>
<keyword evidence="3" id="KW-1185">Reference proteome</keyword>
<accession>A0AAN7GEK7</accession>
<proteinExistence type="predicted"/>
<dbReference type="Proteomes" id="UP001345219">
    <property type="component" value="Chromosome 19"/>
</dbReference>
<sequence length="105" mass="11686">MGSQQQQRGRAIEADGRAWQNTQGWGEDPDSKSVARWQTPQAHLDPCQLHPPRGSPVLPVQRSIGMFSLGSSTLVRSSSTGNFYRLHGISRERWELLLSSSLSLK</sequence>
<evidence type="ECO:0000313" key="2">
    <source>
        <dbReference type="EMBL" id="KAK4740985.1"/>
    </source>
</evidence>
<evidence type="ECO:0000313" key="3">
    <source>
        <dbReference type="Proteomes" id="UP001345219"/>
    </source>
</evidence>
<dbReference type="AlphaFoldDB" id="A0AAN7GEK7"/>
<name>A0AAN7GEK7_9MYRT</name>
<evidence type="ECO:0000256" key="1">
    <source>
        <dbReference type="SAM" id="MobiDB-lite"/>
    </source>
</evidence>
<gene>
    <name evidence="2" type="ORF">SAY87_024573</name>
</gene>
<comment type="caution">
    <text evidence="2">The sequence shown here is derived from an EMBL/GenBank/DDBJ whole genome shotgun (WGS) entry which is preliminary data.</text>
</comment>
<protein>
    <submittedName>
        <fullName evidence="2">Uncharacterized protein</fullName>
    </submittedName>
</protein>
<feature type="region of interest" description="Disordered" evidence="1">
    <location>
        <begin position="1"/>
        <end position="55"/>
    </location>
</feature>
<organism evidence="2 3">
    <name type="scientific">Trapa incisa</name>
    <dbReference type="NCBI Taxonomy" id="236973"/>
    <lineage>
        <taxon>Eukaryota</taxon>
        <taxon>Viridiplantae</taxon>
        <taxon>Streptophyta</taxon>
        <taxon>Embryophyta</taxon>
        <taxon>Tracheophyta</taxon>
        <taxon>Spermatophyta</taxon>
        <taxon>Magnoliopsida</taxon>
        <taxon>eudicotyledons</taxon>
        <taxon>Gunneridae</taxon>
        <taxon>Pentapetalae</taxon>
        <taxon>rosids</taxon>
        <taxon>malvids</taxon>
        <taxon>Myrtales</taxon>
        <taxon>Lythraceae</taxon>
        <taxon>Trapa</taxon>
    </lineage>
</organism>